<gene>
    <name evidence="1" type="ORF">PROSTU_00193</name>
</gene>
<reference evidence="2" key="1">
    <citation type="submission" date="2008-04" db="EMBL/GenBank/DDBJ databases">
        <title>Draft genome sequence of Providencia stuartii (ATCC 25827).</title>
        <authorList>
            <person name="Sudarsanam P."/>
            <person name="Ley R."/>
            <person name="Guruge J."/>
            <person name="Turnbaugh P.J."/>
            <person name="Mahowald M."/>
            <person name="Liep D."/>
            <person name="Gordon J."/>
        </authorList>
    </citation>
    <scope>NUCLEOTIDE SEQUENCE [LARGE SCALE GENOMIC DNA]</scope>
    <source>
        <strain evidence="2">ATCC 25827</strain>
    </source>
</reference>
<accession>A0AA86YPF7</accession>
<evidence type="ECO:0000313" key="1">
    <source>
        <dbReference type="EMBL" id="EDU61657.1"/>
    </source>
</evidence>
<evidence type="ECO:0000313" key="2">
    <source>
        <dbReference type="Proteomes" id="UP000004506"/>
    </source>
</evidence>
<dbReference type="EMBL" id="ABJD02000046">
    <property type="protein sequence ID" value="EDU61657.1"/>
    <property type="molecule type" value="Genomic_DNA"/>
</dbReference>
<proteinExistence type="predicted"/>
<dbReference type="AlphaFoldDB" id="A0AA86YPF7"/>
<reference evidence="1 2" key="3">
    <citation type="submission" date="2008-05" db="EMBL/GenBank/DDBJ databases">
        <authorList>
            <person name="Fulton L."/>
            <person name="Clifton S."/>
            <person name="Fulton B."/>
            <person name="Xu J."/>
            <person name="Minx P."/>
            <person name="Pepin K.H."/>
            <person name="Johnson M."/>
            <person name="Thiruvilangam P."/>
            <person name="Bhonagiri V."/>
            <person name="Nash W.E."/>
            <person name="Mardis E.R."/>
            <person name="Wilson R.K."/>
        </authorList>
    </citation>
    <scope>NUCLEOTIDE SEQUENCE [LARGE SCALE GENOMIC DNA]</scope>
    <source>
        <strain evidence="1 2">ATCC 25827</strain>
    </source>
</reference>
<reference evidence="2" key="2">
    <citation type="submission" date="2008-04" db="EMBL/GenBank/DDBJ databases">
        <title>Draft genome sequence of Providencia stuartii(ATCC 25827).</title>
        <authorList>
            <person name="Sudarsanam P."/>
            <person name="Ley R."/>
            <person name="Guruge J."/>
            <person name="Turnbaugh P.J."/>
            <person name="Mahowald M."/>
            <person name="Liep D."/>
            <person name="Gordon J."/>
        </authorList>
    </citation>
    <scope>NUCLEOTIDE SEQUENCE [LARGE SCALE GENOMIC DNA]</scope>
    <source>
        <strain evidence="2">ATCC 25827</strain>
    </source>
</reference>
<name>A0AA86YPF7_PROST</name>
<dbReference type="Proteomes" id="UP000004506">
    <property type="component" value="Unassembled WGS sequence"/>
</dbReference>
<comment type="caution">
    <text evidence="1">The sequence shown here is derived from an EMBL/GenBank/DDBJ whole genome shotgun (WGS) entry which is preliminary data.</text>
</comment>
<organism evidence="1 2">
    <name type="scientific">Providencia stuartii ATCC 25827</name>
    <dbReference type="NCBI Taxonomy" id="471874"/>
    <lineage>
        <taxon>Bacteria</taxon>
        <taxon>Pseudomonadati</taxon>
        <taxon>Pseudomonadota</taxon>
        <taxon>Gammaproteobacteria</taxon>
        <taxon>Enterobacterales</taxon>
        <taxon>Morganellaceae</taxon>
        <taxon>Providencia</taxon>
    </lineage>
</organism>
<protein>
    <submittedName>
        <fullName evidence="1">Uncharacterized protein</fullName>
    </submittedName>
</protein>
<sequence>MAKFAPSVIYRNRKPSSASLKKFINYVEFKKQKYETALFNKGALYFSLI</sequence>